<dbReference type="PANTHER" id="PTHR35861:SF2">
    <property type="entry name" value="FELS-2 PROPHAGE PROTEIN"/>
    <property type="match status" value="1"/>
</dbReference>
<gene>
    <name evidence="3" type="ORF">SM757_32440</name>
</gene>
<dbReference type="Pfam" id="PF17482">
    <property type="entry name" value="Phage_sheath_1C"/>
    <property type="match status" value="1"/>
</dbReference>
<dbReference type="EMBL" id="JAXOJX010000106">
    <property type="protein sequence ID" value="MDZ5461294.1"/>
    <property type="molecule type" value="Genomic_DNA"/>
</dbReference>
<evidence type="ECO:0000313" key="4">
    <source>
        <dbReference type="Proteomes" id="UP001293718"/>
    </source>
</evidence>
<comment type="similarity">
    <text evidence="1">Belongs to the myoviridae tail sheath protein family.</text>
</comment>
<proteinExistence type="inferred from homology"/>
<reference evidence="3 4" key="1">
    <citation type="submission" date="2023-11" db="EMBL/GenBank/DDBJ databases">
        <title>Draft genome of Azohydromonas lata strain H1 (DSM1123), a polyhydroxyalkanoate producer.</title>
        <authorList>
            <person name="Traversa D."/>
            <person name="D'Addabbo P."/>
            <person name="Pazzani C."/>
            <person name="Manzari C."/>
            <person name="Chiara M."/>
            <person name="Scrascia M."/>
        </authorList>
    </citation>
    <scope>NUCLEOTIDE SEQUENCE [LARGE SCALE GENOMIC DNA]</scope>
    <source>
        <strain evidence="3 4">H1</strain>
    </source>
</reference>
<evidence type="ECO:0000256" key="1">
    <source>
        <dbReference type="ARBA" id="ARBA00008005"/>
    </source>
</evidence>
<dbReference type="InterPro" id="IPR052042">
    <property type="entry name" value="Tail_sheath_structural"/>
</dbReference>
<sequence>MGLIFETATPAPLTSPARADVACFVGFIQRRPAGVPAGAGEADLLLPVVVDGWNAFDALFDWAARPVSTAEASGLCATWLGAAVRSFFAAGGRRAVIVRCGDPAPLLADQALDDATRAQRLRALLGNAVPWSPLEPAAWRGLAHLFGLDEPAMVCLPDLPELYAATPARAPLPPDEVSAPEGFVECSDNDVAAPAPLLLRRLRAPALDVAGLKRWSAAVGEVAGFLSRWRRDCLFVGALPMCRGDEAGEAARQAQGTRLDPLAWLDAAEPAPQGGLPARDARSAFVQLGWPWLRTPWSADLPQGLEPPDGLLAGHVAASALAQGCYRSAAGRAAPVLEAEPVPALGGGASSPWEQFSRRVCLFAPGAGAWTLMSDATTARDAAWRAGAVSRLMASVLRAARAVGQEQLFDANGPATWAAVRRAMESLLRDYWAAGGLQGATADDAFVVRCGPQTMTQADLDNGRLRVEVALVPAASVERITVVLALGDAARGAVPATELA</sequence>
<dbReference type="Proteomes" id="UP001293718">
    <property type="component" value="Unassembled WGS sequence"/>
</dbReference>
<keyword evidence="4" id="KW-1185">Reference proteome</keyword>
<dbReference type="InterPro" id="IPR020287">
    <property type="entry name" value="Tail_sheath_C"/>
</dbReference>
<name>A0ABU5IQX1_9BURK</name>
<accession>A0ABU5IQX1</accession>
<evidence type="ECO:0000313" key="3">
    <source>
        <dbReference type="EMBL" id="MDZ5461294.1"/>
    </source>
</evidence>
<protein>
    <submittedName>
        <fullName evidence="3">Phage tail protein</fullName>
    </submittedName>
</protein>
<comment type="caution">
    <text evidence="3">The sequence shown here is derived from an EMBL/GenBank/DDBJ whole genome shotgun (WGS) entry which is preliminary data.</text>
</comment>
<dbReference type="RefSeq" id="WP_322468501.1">
    <property type="nucleotide sequence ID" value="NZ_JAXOJX010000106.1"/>
</dbReference>
<dbReference type="PANTHER" id="PTHR35861">
    <property type="match status" value="1"/>
</dbReference>
<organism evidence="3 4">
    <name type="scientific">Azohydromonas lata</name>
    <dbReference type="NCBI Taxonomy" id="45677"/>
    <lineage>
        <taxon>Bacteria</taxon>
        <taxon>Pseudomonadati</taxon>
        <taxon>Pseudomonadota</taxon>
        <taxon>Betaproteobacteria</taxon>
        <taxon>Burkholderiales</taxon>
        <taxon>Sphaerotilaceae</taxon>
        <taxon>Azohydromonas</taxon>
    </lineage>
</organism>
<evidence type="ECO:0000259" key="2">
    <source>
        <dbReference type="Pfam" id="PF17482"/>
    </source>
</evidence>
<feature type="domain" description="Tail sheath protein C-terminal" evidence="2">
    <location>
        <begin position="381"/>
        <end position="482"/>
    </location>
</feature>